<name>A0AAE1V1E3_9SOLA</name>
<accession>A0AAE1V1E3</accession>
<sequence>MLLGAAVCCVWRERNQRIFQHKRQNQNLIIKLIIQEVHQRANTKPKLTKWLSNFNFYPV</sequence>
<reference evidence="1" key="1">
    <citation type="submission" date="2023-12" db="EMBL/GenBank/DDBJ databases">
        <title>Genome assembly of Anisodus tanguticus.</title>
        <authorList>
            <person name="Wang Y.-J."/>
        </authorList>
    </citation>
    <scope>NUCLEOTIDE SEQUENCE</scope>
    <source>
        <strain evidence="1">KB-2021</strain>
        <tissue evidence="1">Leaf</tissue>
    </source>
</reference>
<protein>
    <submittedName>
        <fullName evidence="1">Uncharacterized protein</fullName>
    </submittedName>
</protein>
<gene>
    <name evidence="1" type="ORF">RND71_028236</name>
</gene>
<proteinExistence type="predicted"/>
<keyword evidence="2" id="KW-1185">Reference proteome</keyword>
<dbReference type="AlphaFoldDB" id="A0AAE1V1E3"/>
<comment type="caution">
    <text evidence="1">The sequence shown here is derived from an EMBL/GenBank/DDBJ whole genome shotgun (WGS) entry which is preliminary data.</text>
</comment>
<organism evidence="1 2">
    <name type="scientific">Anisodus tanguticus</name>
    <dbReference type="NCBI Taxonomy" id="243964"/>
    <lineage>
        <taxon>Eukaryota</taxon>
        <taxon>Viridiplantae</taxon>
        <taxon>Streptophyta</taxon>
        <taxon>Embryophyta</taxon>
        <taxon>Tracheophyta</taxon>
        <taxon>Spermatophyta</taxon>
        <taxon>Magnoliopsida</taxon>
        <taxon>eudicotyledons</taxon>
        <taxon>Gunneridae</taxon>
        <taxon>Pentapetalae</taxon>
        <taxon>asterids</taxon>
        <taxon>lamiids</taxon>
        <taxon>Solanales</taxon>
        <taxon>Solanaceae</taxon>
        <taxon>Solanoideae</taxon>
        <taxon>Hyoscyameae</taxon>
        <taxon>Anisodus</taxon>
    </lineage>
</organism>
<evidence type="ECO:0000313" key="1">
    <source>
        <dbReference type="EMBL" id="KAK4352718.1"/>
    </source>
</evidence>
<dbReference type="Proteomes" id="UP001291623">
    <property type="component" value="Unassembled WGS sequence"/>
</dbReference>
<evidence type="ECO:0000313" key="2">
    <source>
        <dbReference type="Proteomes" id="UP001291623"/>
    </source>
</evidence>
<dbReference type="EMBL" id="JAVYJV010000015">
    <property type="protein sequence ID" value="KAK4352718.1"/>
    <property type="molecule type" value="Genomic_DNA"/>
</dbReference>